<evidence type="ECO:0000313" key="3">
    <source>
        <dbReference type="Proteomes" id="UP000823891"/>
    </source>
</evidence>
<reference evidence="2" key="1">
    <citation type="journal article" date="2021" name="PeerJ">
        <title>Extensive microbial diversity within the chicken gut microbiome revealed by metagenomics and culture.</title>
        <authorList>
            <person name="Gilroy R."/>
            <person name="Ravi A."/>
            <person name="Getino M."/>
            <person name="Pursley I."/>
            <person name="Horton D.L."/>
            <person name="Alikhan N.F."/>
            <person name="Baker D."/>
            <person name="Gharbi K."/>
            <person name="Hall N."/>
            <person name="Watson M."/>
            <person name="Adriaenssens E.M."/>
            <person name="Foster-Nyarko E."/>
            <person name="Jarju S."/>
            <person name="Secka A."/>
            <person name="Antonio M."/>
            <person name="Oren A."/>
            <person name="Chaudhuri R.R."/>
            <person name="La Ragione R."/>
            <person name="Hildebrand F."/>
            <person name="Pallen M.J."/>
        </authorList>
    </citation>
    <scope>NUCLEOTIDE SEQUENCE</scope>
    <source>
        <strain evidence="2">USAMLcec2-132</strain>
    </source>
</reference>
<name>A0A9D2SQK9_9FIRM</name>
<keyword evidence="1" id="KW-0812">Transmembrane</keyword>
<evidence type="ECO:0000313" key="2">
    <source>
        <dbReference type="EMBL" id="HJC25109.1"/>
    </source>
</evidence>
<evidence type="ECO:0000256" key="1">
    <source>
        <dbReference type="SAM" id="Phobius"/>
    </source>
</evidence>
<dbReference type="Gene3D" id="2.60.40.10">
    <property type="entry name" value="Immunoglobulins"/>
    <property type="match status" value="1"/>
</dbReference>
<dbReference type="Proteomes" id="UP000823891">
    <property type="component" value="Unassembled WGS sequence"/>
</dbReference>
<comment type="caution">
    <text evidence="2">The sequence shown here is derived from an EMBL/GenBank/DDBJ whole genome shotgun (WGS) entry which is preliminary data.</text>
</comment>
<evidence type="ECO:0008006" key="4">
    <source>
        <dbReference type="Google" id="ProtNLM"/>
    </source>
</evidence>
<keyword evidence="1" id="KW-1133">Transmembrane helix</keyword>
<feature type="transmembrane region" description="Helical" evidence="1">
    <location>
        <begin position="6"/>
        <end position="26"/>
    </location>
</feature>
<sequence length="110" mass="11861">MKNKGIFIGVCAADVLMLAGCIYLYANQDRTAPVISFSENEIIYTDGMEAQELLNGVSAYDEQDGDVSYSLLVEKVSRTAEGQAVVTYAAKDASNNVAKSSRILPAEETE</sequence>
<dbReference type="EMBL" id="DWWS01000055">
    <property type="protein sequence ID" value="HJC25109.1"/>
    <property type="molecule type" value="Genomic_DNA"/>
</dbReference>
<protein>
    <recommendedName>
        <fullName evidence="4">Pesticidal crystal protein Cry22Aa Ig-like domain-containing protein</fullName>
    </recommendedName>
</protein>
<dbReference type="InterPro" id="IPR013783">
    <property type="entry name" value="Ig-like_fold"/>
</dbReference>
<proteinExistence type="predicted"/>
<keyword evidence="1" id="KW-0472">Membrane</keyword>
<reference evidence="2" key="2">
    <citation type="submission" date="2021-04" db="EMBL/GenBank/DDBJ databases">
        <authorList>
            <person name="Gilroy R."/>
        </authorList>
    </citation>
    <scope>NUCLEOTIDE SEQUENCE</scope>
    <source>
        <strain evidence="2">USAMLcec2-132</strain>
    </source>
</reference>
<accession>A0A9D2SQK9</accession>
<organism evidence="2 3">
    <name type="scientific">Candidatus Eisenbergiella merdavium</name>
    <dbReference type="NCBI Taxonomy" id="2838551"/>
    <lineage>
        <taxon>Bacteria</taxon>
        <taxon>Bacillati</taxon>
        <taxon>Bacillota</taxon>
        <taxon>Clostridia</taxon>
        <taxon>Lachnospirales</taxon>
        <taxon>Lachnospiraceae</taxon>
        <taxon>Eisenbergiella</taxon>
    </lineage>
</organism>
<dbReference type="AlphaFoldDB" id="A0A9D2SQK9"/>
<gene>
    <name evidence="2" type="ORF">H9761_15650</name>
</gene>